<evidence type="ECO:0000256" key="1">
    <source>
        <dbReference type="SAM" id="Phobius"/>
    </source>
</evidence>
<reference evidence="3" key="1">
    <citation type="journal article" date="2005" name="Nature">
        <title>The map-based sequence of the rice genome.</title>
        <authorList>
            <consortium name="International rice genome sequencing project (IRGSP)"/>
            <person name="Matsumoto T."/>
            <person name="Wu J."/>
            <person name="Kanamori H."/>
            <person name="Katayose Y."/>
            <person name="Fujisawa M."/>
            <person name="Namiki N."/>
            <person name="Mizuno H."/>
            <person name="Yamamoto K."/>
            <person name="Antonio B.A."/>
            <person name="Baba T."/>
            <person name="Sakata K."/>
            <person name="Nagamura Y."/>
            <person name="Aoki H."/>
            <person name="Arikawa K."/>
            <person name="Arita K."/>
            <person name="Bito T."/>
            <person name="Chiden Y."/>
            <person name="Fujitsuka N."/>
            <person name="Fukunaka R."/>
            <person name="Hamada M."/>
            <person name="Harada C."/>
            <person name="Hayashi A."/>
            <person name="Hijishita S."/>
            <person name="Honda M."/>
            <person name="Hosokawa S."/>
            <person name="Ichikawa Y."/>
            <person name="Idonuma A."/>
            <person name="Iijima M."/>
            <person name="Ikeda M."/>
            <person name="Ikeno M."/>
            <person name="Ito K."/>
            <person name="Ito S."/>
            <person name="Ito T."/>
            <person name="Ito Y."/>
            <person name="Ito Y."/>
            <person name="Iwabuchi A."/>
            <person name="Kamiya K."/>
            <person name="Karasawa W."/>
            <person name="Kurita K."/>
            <person name="Katagiri S."/>
            <person name="Kikuta A."/>
            <person name="Kobayashi H."/>
            <person name="Kobayashi N."/>
            <person name="Machita K."/>
            <person name="Maehara T."/>
            <person name="Masukawa M."/>
            <person name="Mizubayashi T."/>
            <person name="Mukai Y."/>
            <person name="Nagasaki H."/>
            <person name="Nagata Y."/>
            <person name="Naito S."/>
            <person name="Nakashima M."/>
            <person name="Nakama Y."/>
            <person name="Nakamichi Y."/>
            <person name="Nakamura M."/>
            <person name="Meguro A."/>
            <person name="Negishi M."/>
            <person name="Ohta I."/>
            <person name="Ohta T."/>
            <person name="Okamoto M."/>
            <person name="Ono N."/>
            <person name="Saji S."/>
            <person name="Sakaguchi M."/>
            <person name="Sakai K."/>
            <person name="Shibata M."/>
            <person name="Shimokawa T."/>
            <person name="Song J."/>
            <person name="Takazaki Y."/>
            <person name="Terasawa K."/>
            <person name="Tsugane M."/>
            <person name="Tsuji K."/>
            <person name="Ueda S."/>
            <person name="Waki K."/>
            <person name="Yamagata H."/>
            <person name="Yamamoto M."/>
            <person name="Yamamoto S."/>
            <person name="Yamane H."/>
            <person name="Yoshiki S."/>
            <person name="Yoshihara R."/>
            <person name="Yukawa K."/>
            <person name="Zhong H."/>
            <person name="Yano M."/>
            <person name="Yuan Q."/>
            <person name="Ouyang S."/>
            <person name="Liu J."/>
            <person name="Jones K.M."/>
            <person name="Gansberger K."/>
            <person name="Moffat K."/>
            <person name="Hill J."/>
            <person name="Bera J."/>
            <person name="Fadrosh D."/>
            <person name="Jin S."/>
            <person name="Johri S."/>
            <person name="Kim M."/>
            <person name="Overton L."/>
            <person name="Reardon M."/>
            <person name="Tsitrin T."/>
            <person name="Vuong H."/>
            <person name="Weaver B."/>
            <person name="Ciecko A."/>
            <person name="Tallon L."/>
            <person name="Jackson J."/>
            <person name="Pai G."/>
            <person name="Aken S.V."/>
            <person name="Utterback T."/>
            <person name="Reidmuller S."/>
            <person name="Feldblyum T."/>
            <person name="Hsiao J."/>
            <person name="Zismann V."/>
            <person name="Iobst S."/>
            <person name="de Vazeille A.R."/>
            <person name="Buell C.R."/>
            <person name="Ying K."/>
            <person name="Li Y."/>
            <person name="Lu T."/>
            <person name="Huang Y."/>
            <person name="Zhao Q."/>
            <person name="Feng Q."/>
            <person name="Zhang L."/>
            <person name="Zhu J."/>
            <person name="Weng Q."/>
            <person name="Mu J."/>
            <person name="Lu Y."/>
            <person name="Fan D."/>
            <person name="Liu Y."/>
            <person name="Guan J."/>
            <person name="Zhang Y."/>
            <person name="Yu S."/>
            <person name="Liu X."/>
            <person name="Zhang Y."/>
            <person name="Hong G."/>
            <person name="Han B."/>
            <person name="Choisne N."/>
            <person name="Demange N."/>
            <person name="Orjeda G."/>
            <person name="Samain S."/>
            <person name="Cattolico L."/>
            <person name="Pelletier E."/>
            <person name="Couloux A."/>
            <person name="Segurens B."/>
            <person name="Wincker P."/>
            <person name="D'Hont A."/>
            <person name="Scarpelli C."/>
            <person name="Weissenbach J."/>
            <person name="Salanoubat M."/>
            <person name="Quetier F."/>
            <person name="Yu Y."/>
            <person name="Kim H.R."/>
            <person name="Rambo T."/>
            <person name="Currie J."/>
            <person name="Collura K."/>
            <person name="Luo M."/>
            <person name="Yang T."/>
            <person name="Ammiraju J.S.S."/>
            <person name="Engler F."/>
            <person name="Soderlund C."/>
            <person name="Wing R.A."/>
            <person name="Palmer L.E."/>
            <person name="de la Bastide M."/>
            <person name="Spiegel L."/>
            <person name="Nascimento L."/>
            <person name="Zutavern T."/>
            <person name="O'Shaughnessy A."/>
            <person name="Dike S."/>
            <person name="Dedhia N."/>
            <person name="Preston R."/>
            <person name="Balija V."/>
            <person name="McCombie W.R."/>
            <person name="Chow T."/>
            <person name="Chen H."/>
            <person name="Chung M."/>
            <person name="Chen C."/>
            <person name="Shaw J."/>
            <person name="Wu H."/>
            <person name="Hsiao K."/>
            <person name="Chao Y."/>
            <person name="Chu M."/>
            <person name="Cheng C."/>
            <person name="Hour A."/>
            <person name="Lee P."/>
            <person name="Lin S."/>
            <person name="Lin Y."/>
            <person name="Liou J."/>
            <person name="Liu S."/>
            <person name="Hsing Y."/>
            <person name="Raghuvanshi S."/>
            <person name="Mohanty A."/>
            <person name="Bharti A.K."/>
            <person name="Gaur A."/>
            <person name="Gupta V."/>
            <person name="Kumar D."/>
            <person name="Ravi V."/>
            <person name="Vij S."/>
            <person name="Kapur A."/>
            <person name="Khurana P."/>
            <person name="Khurana P."/>
            <person name="Khurana J.P."/>
            <person name="Tyagi A.K."/>
            <person name="Gaikwad K."/>
            <person name="Singh A."/>
            <person name="Dalal V."/>
            <person name="Srivastava S."/>
            <person name="Dixit A."/>
            <person name="Pal A.K."/>
            <person name="Ghazi I.A."/>
            <person name="Yadav M."/>
            <person name="Pandit A."/>
            <person name="Bhargava A."/>
            <person name="Sureshbabu K."/>
            <person name="Batra K."/>
            <person name="Sharma T.R."/>
            <person name="Mohapatra T."/>
            <person name="Singh N.K."/>
            <person name="Messing J."/>
            <person name="Nelson A.B."/>
            <person name="Fuks G."/>
            <person name="Kavchok S."/>
            <person name="Keizer G."/>
            <person name="Linton E."/>
            <person name="Llaca V."/>
            <person name="Song R."/>
            <person name="Tanyolac B."/>
            <person name="Young S."/>
            <person name="Ho-Il K."/>
            <person name="Hahn J.H."/>
            <person name="Sangsakoo G."/>
            <person name="Vanavichit A."/>
            <person name="de Mattos Luiz.A.T."/>
            <person name="Zimmer P.D."/>
            <person name="Malone G."/>
            <person name="Dellagostin O."/>
            <person name="de Oliveira A.C."/>
            <person name="Bevan M."/>
            <person name="Bancroft I."/>
            <person name="Minx P."/>
            <person name="Cordum H."/>
            <person name="Wilson R."/>
            <person name="Cheng Z."/>
            <person name="Jin W."/>
            <person name="Jiang J."/>
            <person name="Leong S.A."/>
            <person name="Iwama H."/>
            <person name="Gojobori T."/>
            <person name="Itoh T."/>
            <person name="Niimura Y."/>
            <person name="Fujii Y."/>
            <person name="Habara T."/>
            <person name="Sakai H."/>
            <person name="Sato Y."/>
            <person name="Wilson G."/>
            <person name="Kumar K."/>
            <person name="McCouch S."/>
            <person name="Juretic N."/>
            <person name="Hoen D."/>
            <person name="Wright S."/>
            <person name="Bruskiewich R."/>
            <person name="Bureau T."/>
            <person name="Miyao A."/>
            <person name="Hirochika H."/>
            <person name="Nishikawa T."/>
            <person name="Kadowaki K."/>
            <person name="Sugiura M."/>
            <person name="Burr B."/>
            <person name="Sasaki T."/>
        </authorList>
    </citation>
    <scope>NUCLEOTIDE SEQUENCE [LARGE SCALE GENOMIC DNA]</scope>
    <source>
        <strain evidence="3">cv. Nipponbare</strain>
    </source>
</reference>
<feature type="transmembrane region" description="Helical" evidence="1">
    <location>
        <begin position="20"/>
        <end position="43"/>
    </location>
</feature>
<organism evidence="2 3">
    <name type="scientific">Oryza sativa subsp. japonica</name>
    <name type="common">Rice</name>
    <dbReference type="NCBI Taxonomy" id="39947"/>
    <lineage>
        <taxon>Eukaryota</taxon>
        <taxon>Viridiplantae</taxon>
        <taxon>Streptophyta</taxon>
        <taxon>Embryophyta</taxon>
        <taxon>Tracheophyta</taxon>
        <taxon>Spermatophyta</taxon>
        <taxon>Magnoliopsida</taxon>
        <taxon>Liliopsida</taxon>
        <taxon>Poales</taxon>
        <taxon>Poaceae</taxon>
        <taxon>BOP clade</taxon>
        <taxon>Oryzoideae</taxon>
        <taxon>Oryzeae</taxon>
        <taxon>Oryzinae</taxon>
        <taxon>Oryza</taxon>
        <taxon>Oryza sativa</taxon>
    </lineage>
</organism>
<reference evidence="3" key="2">
    <citation type="journal article" date="2008" name="Nucleic Acids Res.">
        <title>The rice annotation project database (RAP-DB): 2008 update.</title>
        <authorList>
            <consortium name="The rice annotation project (RAP)"/>
        </authorList>
    </citation>
    <scope>GENOME REANNOTATION</scope>
    <source>
        <strain evidence="3">cv. Nipponbare</strain>
    </source>
</reference>
<protein>
    <submittedName>
        <fullName evidence="2">Uncharacterized protein</fullName>
    </submittedName>
</protein>
<evidence type="ECO:0000313" key="2">
    <source>
        <dbReference type="EMBL" id="AAV44071.1"/>
    </source>
</evidence>
<dbReference type="EMBL" id="AC136221">
    <property type="protein sequence ID" value="AAV44071.1"/>
    <property type="molecule type" value="Genomic_DNA"/>
</dbReference>
<name>Q5W6G9_ORYSJ</name>
<proteinExistence type="predicted"/>
<accession>Q5W6G9</accession>
<sequence>MSYVENIWAESEDVRVIFTYWAFTCYYLFVCVWFLLRVAGWLLDQVCSDLAFIENTKCSP</sequence>
<evidence type="ECO:0000313" key="3">
    <source>
        <dbReference type="Proteomes" id="UP000000763"/>
    </source>
</evidence>
<dbReference type="Proteomes" id="UP000000763">
    <property type="component" value="Chromosome 5"/>
</dbReference>
<dbReference type="AlphaFoldDB" id="Q5W6G9"/>
<gene>
    <name evidence="2" type="ORF">OSJNBa0077J17.10</name>
</gene>
<keyword evidence="1" id="KW-1133">Transmembrane helix</keyword>
<keyword evidence="1" id="KW-0812">Transmembrane</keyword>
<keyword evidence="1" id="KW-0472">Membrane</keyword>